<comment type="caution">
    <text evidence="4">The sequence shown here is derived from an EMBL/GenBank/DDBJ whole genome shotgun (WGS) entry which is preliminary data.</text>
</comment>
<feature type="domain" description="Beta-lactamase-related" evidence="3">
    <location>
        <begin position="127"/>
        <end position="458"/>
    </location>
</feature>
<keyword evidence="5" id="KW-1185">Reference proteome</keyword>
<organism evidence="4 5">
    <name type="scientific">Aduncisulcus paluster</name>
    <dbReference type="NCBI Taxonomy" id="2918883"/>
    <lineage>
        <taxon>Eukaryota</taxon>
        <taxon>Metamonada</taxon>
        <taxon>Carpediemonas-like organisms</taxon>
        <taxon>Aduncisulcus</taxon>
    </lineage>
</organism>
<comment type="similarity">
    <text evidence="1">Belongs to the beta-lactamase family.</text>
</comment>
<feature type="transmembrane region" description="Helical" evidence="2">
    <location>
        <begin position="27"/>
        <end position="53"/>
    </location>
</feature>
<evidence type="ECO:0000259" key="3">
    <source>
        <dbReference type="Pfam" id="PF00144"/>
    </source>
</evidence>
<dbReference type="InterPro" id="IPR012338">
    <property type="entry name" value="Beta-lactam/transpept-like"/>
</dbReference>
<keyword evidence="2" id="KW-0812">Transmembrane</keyword>
<dbReference type="Pfam" id="PF00144">
    <property type="entry name" value="Beta-lactamase"/>
    <property type="match status" value="1"/>
</dbReference>
<sequence>MDGLESLRVHSHATPTRYASKKSDSKLLLFLILISILLTFVVGVVALILQILIPPSCPTLECENTTTLVANCPPVPPNPIPLGSSDIGPCWQPNNPPTQVNDAMINNKLLQDAISSVNTYLSSQPFGTMSYVITIGDQMIFNGFGLVDTSDQESGSPGPDDVFRVGSITKTFTSAMLYSLWQEGKLGLDELISAKWPEMPVINPFDDDESYNPVTYRMLSSHLSGLLAGFPCIPGDCDYSTQEIFDSFKYPTLQYAPATDPVYNNFAFALLGRLFEHEDLAGEEFETAIGTYIWDSLDINMGWTENDAYIGQVVSNNSSSDYPDLGWMNPAGGAFGSARDMGKWLVWLQDFNSSSILQPSTKPGGAFGSARDMGKWLVWLQDFNSSSILQPSTKRMYLTSQYAFENARELMGAGWDQLWRHGTWVFDKSGELDPFYANAQFIPDMKLGIAILTNSRSSGAPSISELCGQALEFLIPAVDALNGIYGPGNLLPIPNISIPRYIGDYGFSGDTTVYLSIIESNDADGTLILLGREAPEDDLEAWAQLSLYPTYNGDDLKHTLRMTTPGADLNSCYTFRLSGANNDVALFDGLTADVDISTQLMVPSFLPMWLQRIV</sequence>
<evidence type="ECO:0000256" key="1">
    <source>
        <dbReference type="ARBA" id="ARBA00038473"/>
    </source>
</evidence>
<reference evidence="4" key="1">
    <citation type="submission" date="2022-03" db="EMBL/GenBank/DDBJ databases">
        <title>Draft genome sequence of Aduncisulcus paluster, a free-living microaerophilic Fornicata.</title>
        <authorList>
            <person name="Yuyama I."/>
            <person name="Kume K."/>
            <person name="Tamura T."/>
            <person name="Inagaki Y."/>
            <person name="Hashimoto T."/>
        </authorList>
    </citation>
    <scope>NUCLEOTIDE SEQUENCE</scope>
    <source>
        <strain evidence="4">NY0171</strain>
    </source>
</reference>
<dbReference type="InterPro" id="IPR001466">
    <property type="entry name" value="Beta-lactam-related"/>
</dbReference>
<protein>
    <recommendedName>
        <fullName evidence="3">Beta-lactamase-related domain-containing protein</fullName>
    </recommendedName>
</protein>
<dbReference type="Proteomes" id="UP001057375">
    <property type="component" value="Unassembled WGS sequence"/>
</dbReference>
<keyword evidence="2" id="KW-1133">Transmembrane helix</keyword>
<evidence type="ECO:0000256" key="2">
    <source>
        <dbReference type="SAM" id="Phobius"/>
    </source>
</evidence>
<dbReference type="InterPro" id="IPR051478">
    <property type="entry name" value="Beta-lactamase-like_AB/R"/>
</dbReference>
<evidence type="ECO:0000313" key="4">
    <source>
        <dbReference type="EMBL" id="GKT15845.1"/>
    </source>
</evidence>
<dbReference type="PANTHER" id="PTHR22935">
    <property type="entry name" value="PENICILLIN-BINDING PROTEIN"/>
    <property type="match status" value="1"/>
</dbReference>
<accession>A0ABQ5JSW1</accession>
<proteinExistence type="inferred from homology"/>
<name>A0ABQ5JSW1_9EUKA</name>
<dbReference type="Gene3D" id="3.40.710.10">
    <property type="entry name" value="DD-peptidase/beta-lactamase superfamily"/>
    <property type="match status" value="2"/>
</dbReference>
<gene>
    <name evidence="4" type="ORF">ADUPG1_010803</name>
</gene>
<dbReference type="SUPFAM" id="SSF56601">
    <property type="entry name" value="beta-lactamase/transpeptidase-like"/>
    <property type="match status" value="2"/>
</dbReference>
<keyword evidence="2" id="KW-0472">Membrane</keyword>
<evidence type="ECO:0000313" key="5">
    <source>
        <dbReference type="Proteomes" id="UP001057375"/>
    </source>
</evidence>
<dbReference type="EMBL" id="BQXS01011705">
    <property type="protein sequence ID" value="GKT15845.1"/>
    <property type="molecule type" value="Genomic_DNA"/>
</dbReference>
<dbReference type="PANTHER" id="PTHR22935:SF95">
    <property type="entry name" value="BETA-LACTAMASE-LIKE 1-RELATED"/>
    <property type="match status" value="1"/>
</dbReference>